<organism evidence="2 3">
    <name type="scientific">Actinomyces capricornis</name>
    <dbReference type="NCBI Taxonomy" id="2755559"/>
    <lineage>
        <taxon>Bacteria</taxon>
        <taxon>Bacillati</taxon>
        <taxon>Actinomycetota</taxon>
        <taxon>Actinomycetes</taxon>
        <taxon>Actinomycetales</taxon>
        <taxon>Actinomycetaceae</taxon>
        <taxon>Actinomyces</taxon>
    </lineage>
</organism>
<feature type="compositionally biased region" description="Low complexity" evidence="1">
    <location>
        <begin position="202"/>
        <end position="219"/>
    </location>
</feature>
<sequence>MVALMLTTDDVPGGDTLVAQNNIVETTGCLQADYLLSIALSHTPETDATTVVIDAGDVEVTQTLVLDMIESEPNQRFHSIASVISSCDGRTLEAPYWAMPSSPPTRSEAFTLTPSDQLPDGVTGYTSTVTAGDGAQRTFQRIYVPVKDNQGKTGLIALTTATNGNQPATPTPLDLLDTATQRANVTIDHAALAVPYPEEPFYEPTTSQPSTEPTTTDQP</sequence>
<evidence type="ECO:0000313" key="2">
    <source>
        <dbReference type="EMBL" id="BDA64469.1"/>
    </source>
</evidence>
<keyword evidence="3" id="KW-1185">Reference proteome</keyword>
<evidence type="ECO:0000256" key="1">
    <source>
        <dbReference type="SAM" id="MobiDB-lite"/>
    </source>
</evidence>
<protein>
    <submittedName>
        <fullName evidence="2">Uncharacterized protein</fullName>
    </submittedName>
</protein>
<dbReference type="EMBL" id="AP025017">
    <property type="protein sequence ID" value="BDA64469.1"/>
    <property type="molecule type" value="Genomic_DNA"/>
</dbReference>
<name>A0ABN6K4C7_9ACTO</name>
<dbReference type="Proteomes" id="UP000824496">
    <property type="component" value="Chromosome"/>
</dbReference>
<reference evidence="2 3" key="1">
    <citation type="submission" date="2021-08" db="EMBL/GenBank/DDBJ databases">
        <title>Whole genome sequence of novel Actinomyces species strain MAS-1.</title>
        <authorList>
            <person name="Saito M."/>
            <person name="Kuwahara N."/>
            <person name="Takizawa T."/>
            <person name="Gotouda H."/>
            <person name="Ochiai T."/>
        </authorList>
    </citation>
    <scope>NUCLEOTIDE SEQUENCE [LARGE SCALE GENOMIC DNA]</scope>
    <source>
        <strain evidence="2 3">MAS-1</strain>
    </source>
</reference>
<feature type="region of interest" description="Disordered" evidence="1">
    <location>
        <begin position="197"/>
        <end position="219"/>
    </location>
</feature>
<evidence type="ECO:0000313" key="3">
    <source>
        <dbReference type="Proteomes" id="UP000824496"/>
    </source>
</evidence>
<proteinExistence type="predicted"/>
<accession>A0ABN6K4C7</accession>
<gene>
    <name evidence="2" type="ORF">MANAM107_13030</name>
</gene>